<dbReference type="Proteomes" id="UP000247702">
    <property type="component" value="Unassembled WGS sequence"/>
</dbReference>
<dbReference type="STRING" id="94130.A0A2Z6RQ63"/>
<evidence type="ECO:0000313" key="5">
    <source>
        <dbReference type="EMBL" id="GET01870.1"/>
    </source>
</evidence>
<dbReference type="InterPro" id="IPR004143">
    <property type="entry name" value="BPL_LPL_catalytic"/>
</dbReference>
<dbReference type="AlphaFoldDB" id="A0A2Z6RQ63"/>
<dbReference type="NCBIfam" id="TIGR00121">
    <property type="entry name" value="birA_ligase"/>
    <property type="match status" value="1"/>
</dbReference>
<dbReference type="InterPro" id="IPR045864">
    <property type="entry name" value="aa-tRNA-synth_II/BPL/LPL"/>
</dbReference>
<dbReference type="Gene3D" id="3.30.930.10">
    <property type="entry name" value="Bira Bifunctional Protein, Domain 2"/>
    <property type="match status" value="1"/>
</dbReference>
<dbReference type="EMBL" id="BLAL01000302">
    <property type="protein sequence ID" value="GET01870.1"/>
    <property type="molecule type" value="Genomic_DNA"/>
</dbReference>
<accession>A0A2Z6RQ63</accession>
<reference evidence="4 6" key="1">
    <citation type="submission" date="2017-11" db="EMBL/GenBank/DDBJ databases">
        <title>The genome of Rhizophagus clarus HR1 reveals common genetic basis of auxotrophy among arbuscular mycorrhizal fungi.</title>
        <authorList>
            <person name="Kobayashi Y."/>
        </authorList>
    </citation>
    <scope>NUCLEOTIDE SEQUENCE [LARGE SCALE GENOMIC DNA]</scope>
    <source>
        <strain evidence="4 6">HR1</strain>
    </source>
</reference>
<protein>
    <submittedName>
        <fullName evidence="5">Class II aaRS and biotin synthetase</fullName>
    </submittedName>
</protein>
<dbReference type="GO" id="GO:0004077">
    <property type="term" value="F:biotin--[biotin carboxyl-carrier protein] ligase activity"/>
    <property type="evidence" value="ECO:0007669"/>
    <property type="project" value="InterPro"/>
</dbReference>
<dbReference type="Proteomes" id="UP000615446">
    <property type="component" value="Unassembled WGS sequence"/>
</dbReference>
<gene>
    <name evidence="5" type="ORF">RCL2_002825600</name>
    <name evidence="4" type="ORF">RclHR1_03810014</name>
</gene>
<evidence type="ECO:0000256" key="1">
    <source>
        <dbReference type="ARBA" id="ARBA00009934"/>
    </source>
</evidence>
<comment type="similarity">
    <text evidence="1">Belongs to the biotin--protein ligase family.</text>
</comment>
<keyword evidence="6" id="KW-1185">Reference proteome</keyword>
<sequence>MKTKVLVYSSNITLNHHSSILNSIFKTYYDVIQIDLNNLLNDPWFDTTSCLIFLSSNNNNNSNYSNNLNYNQKNVQFGRNFKNYLKFGGNYFGIGFEAHQFLQKNLSSYDNFNYKNLILNDHNDRIELPLILNRKFLLNYSPSVPNQIKISCDNHMIGYFDNLINNHNIIVNSISTYNDYSTIIQYDIDKGKILLCGFDPFFNNIQIEQNHFIRSLFSIFGLNLVKQNEILIPNLSCTLHLTSIRPALTNIWLNNINPLMDSDNILRASNDSFKIIENSNSFHNIQDLNINVDYNNIPKSIVIYHDQPPPSVTPFFSFEDYLNHLSKERNIENGGGNNMEFGSIILYGEVVSSTQTLLDKNFNFTKNLPTGFVFVATQQIQGRGRGSNSWISPPGCLQFSIILRHPSNSTSPVVFIQYLLSLAVVEAVRTKKGYEDISLRLKWPNDIYVESLPSDKSVTSPKIIKIGGVIINSQYTQNEFLLIAGCGVNVSNLAPTTAINHIISLYNRVNDTQLEEFSQEQLLASILVKFESFYNDFCSNGHGFEPFLNIYYKRWLHTDQVVNLETHDNQKARIIGINEFGYLKASTINDDDNLEEIVTLEPGGNSFDMMKGMITRKL</sequence>
<comment type="caution">
    <text evidence="4">The sequence shown here is derived from an EMBL/GenBank/DDBJ whole genome shotgun (WGS) entry which is preliminary data.</text>
</comment>
<keyword evidence="2" id="KW-0436">Ligase</keyword>
<dbReference type="InterPro" id="IPR019197">
    <property type="entry name" value="Biotin-prot_ligase_N"/>
</dbReference>
<reference evidence="5" key="2">
    <citation type="submission" date="2019-10" db="EMBL/GenBank/DDBJ databases">
        <title>Conservation and host-specific expression of non-tandemly repeated heterogenous ribosome RNA gene in arbuscular mycorrhizal fungi.</title>
        <authorList>
            <person name="Maeda T."/>
            <person name="Kobayashi Y."/>
            <person name="Nakagawa T."/>
            <person name="Ezawa T."/>
            <person name="Yamaguchi K."/>
            <person name="Bino T."/>
            <person name="Nishimoto Y."/>
            <person name="Shigenobu S."/>
            <person name="Kawaguchi M."/>
        </authorList>
    </citation>
    <scope>NUCLEOTIDE SEQUENCE</scope>
    <source>
        <strain evidence="5">HR1</strain>
    </source>
</reference>
<feature type="domain" description="BPL/LPL catalytic" evidence="3">
    <location>
        <begin position="330"/>
        <end position="538"/>
    </location>
</feature>
<dbReference type="SUPFAM" id="SSF55681">
    <property type="entry name" value="Class II aaRS and biotin synthetases"/>
    <property type="match status" value="1"/>
</dbReference>
<evidence type="ECO:0000259" key="3">
    <source>
        <dbReference type="PROSITE" id="PS51733"/>
    </source>
</evidence>
<dbReference type="GO" id="GO:0005737">
    <property type="term" value="C:cytoplasm"/>
    <property type="evidence" value="ECO:0007669"/>
    <property type="project" value="TreeGrafter"/>
</dbReference>
<dbReference type="InterPro" id="IPR004408">
    <property type="entry name" value="Biotin_CoA_COase_ligase"/>
</dbReference>
<evidence type="ECO:0000256" key="2">
    <source>
        <dbReference type="ARBA" id="ARBA00022598"/>
    </source>
</evidence>
<evidence type="ECO:0000313" key="4">
    <source>
        <dbReference type="EMBL" id="GBC00325.1"/>
    </source>
</evidence>
<dbReference type="PROSITE" id="PS51733">
    <property type="entry name" value="BPL_LPL_CATALYTIC"/>
    <property type="match status" value="1"/>
</dbReference>
<dbReference type="EMBL" id="BEXD01003124">
    <property type="protein sequence ID" value="GBC00325.1"/>
    <property type="molecule type" value="Genomic_DNA"/>
</dbReference>
<dbReference type="PANTHER" id="PTHR12835:SF5">
    <property type="entry name" value="BIOTIN--PROTEIN LIGASE"/>
    <property type="match status" value="1"/>
</dbReference>
<dbReference type="OrthoDB" id="10250105at2759"/>
<dbReference type="Pfam" id="PF03099">
    <property type="entry name" value="BPL_LplA_LipB"/>
    <property type="match status" value="1"/>
</dbReference>
<organism evidence="4 6">
    <name type="scientific">Rhizophagus clarus</name>
    <dbReference type="NCBI Taxonomy" id="94130"/>
    <lineage>
        <taxon>Eukaryota</taxon>
        <taxon>Fungi</taxon>
        <taxon>Fungi incertae sedis</taxon>
        <taxon>Mucoromycota</taxon>
        <taxon>Glomeromycotina</taxon>
        <taxon>Glomeromycetes</taxon>
        <taxon>Glomerales</taxon>
        <taxon>Glomeraceae</taxon>
        <taxon>Rhizophagus</taxon>
    </lineage>
</organism>
<dbReference type="Pfam" id="PF09825">
    <property type="entry name" value="BPL_N"/>
    <property type="match status" value="1"/>
</dbReference>
<dbReference type="PANTHER" id="PTHR12835">
    <property type="entry name" value="BIOTIN PROTEIN LIGASE"/>
    <property type="match status" value="1"/>
</dbReference>
<name>A0A2Z6RQ63_9GLOM</name>
<proteinExistence type="inferred from homology"/>
<evidence type="ECO:0000313" key="6">
    <source>
        <dbReference type="Proteomes" id="UP000247702"/>
    </source>
</evidence>